<evidence type="ECO:0000259" key="1">
    <source>
        <dbReference type="Pfam" id="PF07978"/>
    </source>
</evidence>
<feature type="domain" description="NIPSNAP" evidence="1">
    <location>
        <begin position="6"/>
        <end position="104"/>
    </location>
</feature>
<protein>
    <submittedName>
        <fullName evidence="3">NIPSNAP family protein</fullName>
    </submittedName>
</protein>
<accession>A0AB39ISG8</accession>
<name>A0AB39ISG8_9GAMM</name>
<dbReference type="GeneID" id="302580041"/>
<dbReference type="InterPro" id="IPR011008">
    <property type="entry name" value="Dimeric_a/b-barrel"/>
</dbReference>
<evidence type="ECO:0000313" key="2">
    <source>
        <dbReference type="EMBL" id="XDL14739.1"/>
    </source>
</evidence>
<dbReference type="EMBL" id="CP162411">
    <property type="protein sequence ID" value="XDL14739.1"/>
    <property type="molecule type" value="Genomic_DNA"/>
</dbReference>
<dbReference type="RefSeq" id="WP_016941601.1">
    <property type="nucleotide sequence ID" value="NZ_CM001972.1"/>
</dbReference>
<gene>
    <name evidence="2" type="ORF">LF923_0000125</name>
    <name evidence="3" type="ORF">LF929_000165</name>
</gene>
<reference evidence="3" key="1">
    <citation type="submission" date="2024-07" db="EMBL/GenBank/DDBJ databases">
        <authorList>
            <person name="Pedron J."/>
        </authorList>
    </citation>
    <scope>NUCLEOTIDE SEQUENCE</scope>
    <source>
        <strain evidence="3">A003-S1-M15</strain>
        <strain evidence="2">A642-S2-A17</strain>
    </source>
</reference>
<dbReference type="EMBL" id="CP162670">
    <property type="protein sequence ID" value="XDL24683.1"/>
    <property type="molecule type" value="Genomic_DNA"/>
</dbReference>
<organism evidence="3">
    <name type="scientific">Dickeya oryzae</name>
    <dbReference type="NCBI Taxonomy" id="1240404"/>
    <lineage>
        <taxon>Bacteria</taxon>
        <taxon>Pseudomonadati</taxon>
        <taxon>Pseudomonadota</taxon>
        <taxon>Gammaproteobacteria</taxon>
        <taxon>Enterobacterales</taxon>
        <taxon>Pectobacteriaceae</taxon>
        <taxon>Dickeya</taxon>
    </lineage>
</organism>
<dbReference type="SUPFAM" id="SSF54909">
    <property type="entry name" value="Dimeric alpha+beta barrel"/>
    <property type="match status" value="1"/>
</dbReference>
<proteinExistence type="predicted"/>
<dbReference type="Gene3D" id="3.30.70.100">
    <property type="match status" value="1"/>
</dbReference>
<evidence type="ECO:0000313" key="3">
    <source>
        <dbReference type="EMBL" id="XDL24683.1"/>
    </source>
</evidence>
<dbReference type="AlphaFoldDB" id="A0AB39ISG8"/>
<sequence>MMSVFQLRTYTLKTAAAASQYAEIWYRHIESLKLFHIATHGVFRPQENDRQVVALVSYADGVDIQATTLAYMSSDAFHADMAGFEMAMIENVEETQLVALPASPLQ</sequence>
<dbReference type="Pfam" id="PF07978">
    <property type="entry name" value="NIPSNAP"/>
    <property type="match status" value="1"/>
</dbReference>
<dbReference type="InterPro" id="IPR012577">
    <property type="entry name" value="NIPSNAP"/>
</dbReference>